<evidence type="ECO:0000313" key="1">
    <source>
        <dbReference type="EMBL" id="CAB1415899.1"/>
    </source>
</evidence>
<sequence>MDTETGRQDGDIWWAGGIWQVTVRKRPRQVRGSGQLSCTPYNPVEDWSLTNTSYVPTPISVEDPKDISMLSGLRSRKAPVSDRLRSCVLKDCAAQQGDVVEQVKTCKGIVHRKM</sequence>
<proteinExistence type="predicted"/>
<dbReference type="AlphaFoldDB" id="A0A9N7TP74"/>
<keyword evidence="2" id="KW-1185">Reference proteome</keyword>
<gene>
    <name evidence="1" type="ORF">PLEPLA_LOCUS3618</name>
</gene>
<protein>
    <submittedName>
        <fullName evidence="1">Uncharacterized protein</fullName>
    </submittedName>
</protein>
<organism evidence="1 2">
    <name type="scientific">Pleuronectes platessa</name>
    <name type="common">European plaice</name>
    <dbReference type="NCBI Taxonomy" id="8262"/>
    <lineage>
        <taxon>Eukaryota</taxon>
        <taxon>Metazoa</taxon>
        <taxon>Chordata</taxon>
        <taxon>Craniata</taxon>
        <taxon>Vertebrata</taxon>
        <taxon>Euteleostomi</taxon>
        <taxon>Actinopterygii</taxon>
        <taxon>Neopterygii</taxon>
        <taxon>Teleostei</taxon>
        <taxon>Neoteleostei</taxon>
        <taxon>Acanthomorphata</taxon>
        <taxon>Carangaria</taxon>
        <taxon>Pleuronectiformes</taxon>
        <taxon>Pleuronectoidei</taxon>
        <taxon>Pleuronectidae</taxon>
        <taxon>Pleuronectes</taxon>
    </lineage>
</organism>
<dbReference type="EMBL" id="CADEAL010000180">
    <property type="protein sequence ID" value="CAB1415899.1"/>
    <property type="molecule type" value="Genomic_DNA"/>
</dbReference>
<accession>A0A9N7TP74</accession>
<reference evidence="1" key="1">
    <citation type="submission" date="2020-03" db="EMBL/GenBank/DDBJ databases">
        <authorList>
            <person name="Weist P."/>
        </authorList>
    </citation>
    <scope>NUCLEOTIDE SEQUENCE</scope>
</reference>
<name>A0A9N7TP74_PLEPL</name>
<dbReference type="Proteomes" id="UP001153269">
    <property type="component" value="Unassembled WGS sequence"/>
</dbReference>
<evidence type="ECO:0000313" key="2">
    <source>
        <dbReference type="Proteomes" id="UP001153269"/>
    </source>
</evidence>
<comment type="caution">
    <text evidence="1">The sequence shown here is derived from an EMBL/GenBank/DDBJ whole genome shotgun (WGS) entry which is preliminary data.</text>
</comment>